<dbReference type="Proteomes" id="UP000291469">
    <property type="component" value="Chromosome"/>
</dbReference>
<organism evidence="1 2">
    <name type="scientific">Egibacter rhizosphaerae</name>
    <dbReference type="NCBI Taxonomy" id="1670831"/>
    <lineage>
        <taxon>Bacteria</taxon>
        <taxon>Bacillati</taxon>
        <taxon>Actinomycetota</taxon>
        <taxon>Nitriliruptoria</taxon>
        <taxon>Egibacterales</taxon>
        <taxon>Egibacteraceae</taxon>
        <taxon>Egibacter</taxon>
    </lineage>
</organism>
<name>A0A411YGU8_9ACTN</name>
<dbReference type="OrthoDB" id="4729597at2"/>
<sequence length="138" mass="15560">MLVARLWSEPYPALYQPSFAGAAQGGEQVEFTVPRVTMHARGGEDLRLHHMDLMAESRVAEIAVFSTAFPADNLEDALEDSSNAQWLQSRLEELTGESPEAATVEWIRYTAERNASVEYASVEYERVIESAYRVEFDE</sequence>
<proteinExistence type="predicted"/>
<keyword evidence="2" id="KW-1185">Reference proteome</keyword>
<dbReference type="EMBL" id="CP036402">
    <property type="protein sequence ID" value="QBI20302.1"/>
    <property type="molecule type" value="Genomic_DNA"/>
</dbReference>
<evidence type="ECO:0000313" key="1">
    <source>
        <dbReference type="EMBL" id="QBI20302.1"/>
    </source>
</evidence>
<dbReference type="KEGG" id="erz:ER308_12500"/>
<accession>A0A411YGU8</accession>
<evidence type="ECO:0000313" key="2">
    <source>
        <dbReference type="Proteomes" id="UP000291469"/>
    </source>
</evidence>
<dbReference type="AlphaFoldDB" id="A0A411YGU8"/>
<gene>
    <name evidence="1" type="ORF">ER308_12500</name>
</gene>
<reference evidence="1 2" key="1">
    <citation type="submission" date="2019-01" db="EMBL/GenBank/DDBJ databases">
        <title>Egibacter rhizosphaerae EGI 80759T.</title>
        <authorList>
            <person name="Chen D.-D."/>
            <person name="Tian Y."/>
            <person name="Jiao J.-Y."/>
            <person name="Zhang X.-T."/>
            <person name="Zhang Y.-G."/>
            <person name="Zhang Y."/>
            <person name="Xiao M."/>
            <person name="Shu W.-S."/>
            <person name="Li W.-J."/>
        </authorList>
    </citation>
    <scope>NUCLEOTIDE SEQUENCE [LARGE SCALE GENOMIC DNA]</scope>
    <source>
        <strain evidence="1 2">EGI 80759</strain>
    </source>
</reference>
<dbReference type="RefSeq" id="WP_131155299.1">
    <property type="nucleotide sequence ID" value="NZ_CP036402.1"/>
</dbReference>
<protein>
    <submittedName>
        <fullName evidence="1">Uncharacterized protein</fullName>
    </submittedName>
</protein>